<evidence type="ECO:0000313" key="3">
    <source>
        <dbReference type="EMBL" id="KAJ6951670.1"/>
    </source>
</evidence>
<reference evidence="3" key="1">
    <citation type="journal article" date="2023" name="Mol. Ecol. Resour.">
        <title>Chromosome-level genome assembly of a triploid poplar Populus alba 'Berolinensis'.</title>
        <authorList>
            <person name="Chen S."/>
            <person name="Yu Y."/>
            <person name="Wang X."/>
            <person name="Wang S."/>
            <person name="Zhang T."/>
            <person name="Zhou Y."/>
            <person name="He R."/>
            <person name="Meng N."/>
            <person name="Wang Y."/>
            <person name="Liu W."/>
            <person name="Liu Z."/>
            <person name="Liu J."/>
            <person name="Guo Q."/>
            <person name="Huang H."/>
            <person name="Sederoff R.R."/>
            <person name="Wang G."/>
            <person name="Qu G."/>
            <person name="Chen S."/>
        </authorList>
    </citation>
    <scope>NUCLEOTIDE SEQUENCE</scope>
    <source>
        <strain evidence="3">SC-2020</strain>
    </source>
</reference>
<dbReference type="InterPro" id="IPR002048">
    <property type="entry name" value="EF_hand_dom"/>
</dbReference>
<dbReference type="InterPro" id="IPR018247">
    <property type="entry name" value="EF_Hand_1_Ca_BS"/>
</dbReference>
<feature type="domain" description="EF-hand" evidence="2">
    <location>
        <begin position="66"/>
        <end position="101"/>
    </location>
</feature>
<dbReference type="EMBL" id="JAQIZT010000019">
    <property type="protein sequence ID" value="KAJ6951670.1"/>
    <property type="molecule type" value="Genomic_DNA"/>
</dbReference>
<dbReference type="PROSITE" id="PS00018">
    <property type="entry name" value="EF_HAND_1"/>
    <property type="match status" value="1"/>
</dbReference>
<sequence length="123" mass="14288">MSTVESKKKPNLVGPLIVVAGFPWAGSRLQHEKKQGVWLVASMRKWRDTEEIRRAAEAYYENLSDEKKRNARFSFNEMDKNGDGKINLDEFVEYLEKDNNTYGSYSSKLVYSAGQGRQWKLEF</sequence>
<comment type="caution">
    <text evidence="3">The sequence shown here is derived from an EMBL/GenBank/DDBJ whole genome shotgun (WGS) entry which is preliminary data.</text>
</comment>
<dbReference type="SUPFAM" id="SSF47473">
    <property type="entry name" value="EF-hand"/>
    <property type="match status" value="1"/>
</dbReference>
<proteinExistence type="predicted"/>
<gene>
    <name evidence="3" type="ORF">NC653_040962</name>
</gene>
<dbReference type="Gene3D" id="1.10.238.10">
    <property type="entry name" value="EF-hand"/>
    <property type="match status" value="1"/>
</dbReference>
<keyword evidence="4" id="KW-1185">Reference proteome</keyword>
<dbReference type="InterPro" id="IPR011992">
    <property type="entry name" value="EF-hand-dom_pair"/>
</dbReference>
<dbReference type="SMART" id="SM00054">
    <property type="entry name" value="EFh"/>
    <property type="match status" value="1"/>
</dbReference>
<keyword evidence="1" id="KW-0106">Calcium</keyword>
<evidence type="ECO:0000256" key="1">
    <source>
        <dbReference type="ARBA" id="ARBA00022837"/>
    </source>
</evidence>
<evidence type="ECO:0000259" key="2">
    <source>
        <dbReference type="PROSITE" id="PS50222"/>
    </source>
</evidence>
<protein>
    <recommendedName>
        <fullName evidence="2">EF-hand domain-containing protein</fullName>
    </recommendedName>
</protein>
<dbReference type="AlphaFoldDB" id="A0AAD6PND8"/>
<name>A0AAD6PND8_9ROSI</name>
<dbReference type="Pfam" id="PF00036">
    <property type="entry name" value="EF-hand_1"/>
    <property type="match status" value="1"/>
</dbReference>
<evidence type="ECO:0000313" key="4">
    <source>
        <dbReference type="Proteomes" id="UP001164929"/>
    </source>
</evidence>
<dbReference type="Proteomes" id="UP001164929">
    <property type="component" value="Chromosome 19"/>
</dbReference>
<dbReference type="CDD" id="cd00051">
    <property type="entry name" value="EFh"/>
    <property type="match status" value="1"/>
</dbReference>
<dbReference type="GO" id="GO:0005509">
    <property type="term" value="F:calcium ion binding"/>
    <property type="evidence" value="ECO:0007669"/>
    <property type="project" value="InterPro"/>
</dbReference>
<organism evidence="3 4">
    <name type="scientific">Populus alba x Populus x berolinensis</name>
    <dbReference type="NCBI Taxonomy" id="444605"/>
    <lineage>
        <taxon>Eukaryota</taxon>
        <taxon>Viridiplantae</taxon>
        <taxon>Streptophyta</taxon>
        <taxon>Embryophyta</taxon>
        <taxon>Tracheophyta</taxon>
        <taxon>Spermatophyta</taxon>
        <taxon>Magnoliopsida</taxon>
        <taxon>eudicotyledons</taxon>
        <taxon>Gunneridae</taxon>
        <taxon>Pentapetalae</taxon>
        <taxon>rosids</taxon>
        <taxon>fabids</taxon>
        <taxon>Malpighiales</taxon>
        <taxon>Salicaceae</taxon>
        <taxon>Saliceae</taxon>
        <taxon>Populus</taxon>
    </lineage>
</organism>
<accession>A0AAD6PND8</accession>
<dbReference type="PROSITE" id="PS50222">
    <property type="entry name" value="EF_HAND_2"/>
    <property type="match status" value="1"/>
</dbReference>